<dbReference type="PROSITE" id="PS00028">
    <property type="entry name" value="ZINC_FINGER_C2H2_1"/>
    <property type="match status" value="1"/>
</dbReference>
<gene>
    <name evidence="3" type="ORF">SNAT2548_LOCUS33951</name>
</gene>
<name>A0A812V1V7_9DINO</name>
<feature type="domain" description="C2H2-type" evidence="2">
    <location>
        <begin position="103"/>
        <end position="131"/>
    </location>
</feature>
<sequence>MVRMLEPPNQWLPEHLASTARPSAMCGADDKTSRCSRSHLRCRVTPRSWIEAVDHSHFQKRDCSHCARLFAEGIMPETMEISDAAKSGDGTTTNVGIKMTGTFQCPECRQKFDSEKAKQLHWKFIHDPNRHQED</sequence>
<reference evidence="3" key="1">
    <citation type="submission" date="2021-02" db="EMBL/GenBank/DDBJ databases">
        <authorList>
            <person name="Dougan E. K."/>
            <person name="Rhodes N."/>
            <person name="Thang M."/>
            <person name="Chan C."/>
        </authorList>
    </citation>
    <scope>NUCLEOTIDE SEQUENCE</scope>
</reference>
<accession>A0A812V1V7</accession>
<organism evidence="3 4">
    <name type="scientific">Symbiodinium natans</name>
    <dbReference type="NCBI Taxonomy" id="878477"/>
    <lineage>
        <taxon>Eukaryota</taxon>
        <taxon>Sar</taxon>
        <taxon>Alveolata</taxon>
        <taxon>Dinophyceae</taxon>
        <taxon>Suessiales</taxon>
        <taxon>Symbiodiniaceae</taxon>
        <taxon>Symbiodinium</taxon>
    </lineage>
</organism>
<dbReference type="GO" id="GO:0008270">
    <property type="term" value="F:zinc ion binding"/>
    <property type="evidence" value="ECO:0007669"/>
    <property type="project" value="UniProtKB-KW"/>
</dbReference>
<dbReference type="InterPro" id="IPR013087">
    <property type="entry name" value="Znf_C2H2_type"/>
</dbReference>
<keyword evidence="1" id="KW-0479">Metal-binding</keyword>
<comment type="caution">
    <text evidence="3">The sequence shown here is derived from an EMBL/GenBank/DDBJ whole genome shotgun (WGS) entry which is preliminary data.</text>
</comment>
<keyword evidence="4" id="KW-1185">Reference proteome</keyword>
<dbReference type="AlphaFoldDB" id="A0A812V1V7"/>
<dbReference type="PROSITE" id="PS50157">
    <property type="entry name" value="ZINC_FINGER_C2H2_2"/>
    <property type="match status" value="1"/>
</dbReference>
<dbReference type="EMBL" id="CAJNDS010002786">
    <property type="protein sequence ID" value="CAE7596719.1"/>
    <property type="molecule type" value="Genomic_DNA"/>
</dbReference>
<keyword evidence="1" id="KW-0863">Zinc-finger</keyword>
<evidence type="ECO:0000259" key="2">
    <source>
        <dbReference type="PROSITE" id="PS50157"/>
    </source>
</evidence>
<proteinExistence type="predicted"/>
<evidence type="ECO:0000256" key="1">
    <source>
        <dbReference type="PROSITE-ProRule" id="PRU00042"/>
    </source>
</evidence>
<protein>
    <recommendedName>
        <fullName evidence="2">C2H2-type domain-containing protein</fullName>
    </recommendedName>
</protein>
<keyword evidence="1" id="KW-0862">Zinc</keyword>
<evidence type="ECO:0000313" key="4">
    <source>
        <dbReference type="Proteomes" id="UP000604046"/>
    </source>
</evidence>
<evidence type="ECO:0000313" key="3">
    <source>
        <dbReference type="EMBL" id="CAE7596719.1"/>
    </source>
</evidence>
<dbReference type="Proteomes" id="UP000604046">
    <property type="component" value="Unassembled WGS sequence"/>
</dbReference>
<dbReference type="OrthoDB" id="6077919at2759"/>